<dbReference type="Gene3D" id="4.10.680.10">
    <property type="entry name" value="Cdc42-like binding domain"/>
    <property type="match status" value="1"/>
</dbReference>
<dbReference type="InterPro" id="IPR037085">
    <property type="entry name" value="Cdc42-bd-like_dom_sf"/>
</dbReference>
<dbReference type="InterPro" id="IPR017441">
    <property type="entry name" value="Protein_kinase_ATP_BS"/>
</dbReference>
<dbReference type="AlphaFoldDB" id="A0AAV0X9M6"/>
<evidence type="ECO:0000256" key="6">
    <source>
        <dbReference type="ARBA" id="ARBA00022679"/>
    </source>
</evidence>
<keyword evidence="7" id="KW-0479">Metal-binding</keyword>
<evidence type="ECO:0000259" key="19">
    <source>
        <dbReference type="PROSITE" id="PS50030"/>
    </source>
</evidence>
<comment type="catalytic activity">
    <reaction evidence="14">
        <text>L-threonyl-[protein] + ATP = O-phospho-L-threonyl-[protein] + ADP + H(+)</text>
        <dbReference type="Rhea" id="RHEA:46608"/>
        <dbReference type="Rhea" id="RHEA-COMP:11060"/>
        <dbReference type="Rhea" id="RHEA-COMP:11605"/>
        <dbReference type="ChEBI" id="CHEBI:15378"/>
        <dbReference type="ChEBI" id="CHEBI:30013"/>
        <dbReference type="ChEBI" id="CHEBI:30616"/>
        <dbReference type="ChEBI" id="CHEBI:61977"/>
        <dbReference type="ChEBI" id="CHEBI:456216"/>
        <dbReference type="EC" id="2.7.11.1"/>
    </reaction>
</comment>
<feature type="binding site" evidence="16">
    <location>
        <position position="154"/>
    </location>
    <ligand>
        <name>ATP</name>
        <dbReference type="ChEBI" id="CHEBI:30616"/>
    </ligand>
</feature>
<keyword evidence="10 16" id="KW-0067">ATP-binding</keyword>
<comment type="similarity">
    <text evidence="15">Belongs to the protein kinase superfamily. Tyr protein kinase family.</text>
</comment>
<keyword evidence="8 16" id="KW-0547">Nucleotide-binding</keyword>
<dbReference type="InterPro" id="IPR050198">
    <property type="entry name" value="Non-receptor_tyrosine_kinases"/>
</dbReference>
<dbReference type="PROSITE" id="PS00109">
    <property type="entry name" value="PROTEIN_KINASE_TYR"/>
    <property type="match status" value="1"/>
</dbReference>
<dbReference type="InterPro" id="IPR000719">
    <property type="entry name" value="Prot_kinase_dom"/>
</dbReference>
<dbReference type="InterPro" id="IPR015116">
    <property type="entry name" value="Cdc42-bd-like"/>
</dbReference>
<organism evidence="20 21">
    <name type="scientific">Macrosiphum euphorbiae</name>
    <name type="common">potato aphid</name>
    <dbReference type="NCBI Taxonomy" id="13131"/>
    <lineage>
        <taxon>Eukaryota</taxon>
        <taxon>Metazoa</taxon>
        <taxon>Ecdysozoa</taxon>
        <taxon>Arthropoda</taxon>
        <taxon>Hexapoda</taxon>
        <taxon>Insecta</taxon>
        <taxon>Pterygota</taxon>
        <taxon>Neoptera</taxon>
        <taxon>Paraneoptera</taxon>
        <taxon>Hemiptera</taxon>
        <taxon>Sternorrhyncha</taxon>
        <taxon>Aphidomorpha</taxon>
        <taxon>Aphidoidea</taxon>
        <taxon>Aphididae</taxon>
        <taxon>Macrosiphini</taxon>
        <taxon>Macrosiphum</taxon>
    </lineage>
</organism>
<dbReference type="InterPro" id="IPR011009">
    <property type="entry name" value="Kinase-like_dom_sf"/>
</dbReference>
<dbReference type="Proteomes" id="UP001160148">
    <property type="component" value="Unassembled WGS sequence"/>
</dbReference>
<evidence type="ECO:0000259" key="18">
    <source>
        <dbReference type="PROSITE" id="PS50011"/>
    </source>
</evidence>
<keyword evidence="9" id="KW-0418">Kinase</keyword>
<dbReference type="InterPro" id="IPR013761">
    <property type="entry name" value="SAM/pointed_sf"/>
</dbReference>
<gene>
    <name evidence="20" type="ORF">MEUPH1_LOCUS19936</name>
</gene>
<dbReference type="InterPro" id="IPR015940">
    <property type="entry name" value="UBA"/>
</dbReference>
<keyword evidence="12" id="KW-0829">Tyrosine-protein kinase</keyword>
<feature type="compositionally biased region" description="Basic and acidic residues" evidence="17">
    <location>
        <begin position="523"/>
        <end position="540"/>
    </location>
</feature>
<evidence type="ECO:0000256" key="13">
    <source>
        <dbReference type="ARBA" id="ARBA00023329"/>
    </source>
</evidence>
<feature type="region of interest" description="Disordered" evidence="17">
    <location>
        <begin position="88"/>
        <end position="107"/>
    </location>
</feature>
<keyword evidence="3" id="KW-0728">SH3 domain</keyword>
<keyword evidence="4" id="KW-0963">Cytoplasm</keyword>
<keyword evidence="11" id="KW-0460">Magnesium</keyword>
<dbReference type="GO" id="GO:0005524">
    <property type="term" value="F:ATP binding"/>
    <property type="evidence" value="ECO:0007669"/>
    <property type="project" value="UniProtKB-UniRule"/>
</dbReference>
<evidence type="ECO:0000313" key="20">
    <source>
        <dbReference type="EMBL" id="CAI6365194.1"/>
    </source>
</evidence>
<dbReference type="PROSITE" id="PS50011">
    <property type="entry name" value="PROTEIN_KINASE_DOM"/>
    <property type="match status" value="1"/>
</dbReference>
<dbReference type="PROSITE" id="PS50030">
    <property type="entry name" value="UBA"/>
    <property type="match status" value="1"/>
</dbReference>
<evidence type="ECO:0000256" key="7">
    <source>
        <dbReference type="ARBA" id="ARBA00022723"/>
    </source>
</evidence>
<comment type="subcellular location">
    <subcellularLocation>
        <location evidence="2">Cytoplasmic vesicle</location>
        <location evidence="2">Clathrin-coated vesicle</location>
    </subcellularLocation>
</comment>
<dbReference type="Pfam" id="PF07714">
    <property type="entry name" value="PK_Tyr_Ser-Thr"/>
    <property type="match status" value="1"/>
</dbReference>
<dbReference type="InterPro" id="IPR001245">
    <property type="entry name" value="Ser-Thr/Tyr_kinase_cat_dom"/>
</dbReference>
<comment type="cofactor">
    <cofactor evidence="1">
        <name>Mg(2+)</name>
        <dbReference type="ChEBI" id="CHEBI:18420"/>
    </cofactor>
</comment>
<feature type="compositionally biased region" description="Pro residues" evidence="17">
    <location>
        <begin position="571"/>
        <end position="580"/>
    </location>
</feature>
<feature type="domain" description="UBA" evidence="19">
    <location>
        <begin position="891"/>
        <end position="936"/>
    </location>
</feature>
<evidence type="ECO:0008006" key="22">
    <source>
        <dbReference type="Google" id="ProtNLM"/>
    </source>
</evidence>
<reference evidence="20 21" key="1">
    <citation type="submission" date="2023-01" db="EMBL/GenBank/DDBJ databases">
        <authorList>
            <person name="Whitehead M."/>
        </authorList>
    </citation>
    <scope>NUCLEOTIDE SEQUENCE [LARGE SCALE GENOMIC DNA]</scope>
</reference>
<dbReference type="GO" id="GO:0030136">
    <property type="term" value="C:clathrin-coated vesicle"/>
    <property type="evidence" value="ECO:0007669"/>
    <property type="project" value="UniProtKB-SubCell"/>
</dbReference>
<sequence>MALTDDVDDKEWLQSLLLDVQLEHFLNRIIDELQITRLTHFEYVKPEDLENIGISKPAARRLLEAVKKRKGAERRYKILSILGGTQANKHSTGTLKKNASSTESAPQPSALSLTCLILEKDIKLSEKIGDGSFGIVSRGEWTTSTGRVVQVAVKMLKQDVPSLPQMFEDFVKEVQAMHTLDHVHLIKLYGIVLTQPMMMVTELAALGSLRDYLRKQCGHIMITDLWEYALQVATGMEYLEKKRCIHRDLACRNILLTTPQQVKIGDFGLMRLLPMEEDCYVMTERRRVPFPWCAPESLRTRQFSHASDTWMYGVVLWEMFTGGEEPWAGLDASQVLSKLVRERQRLEQPEACPINLYRLMQQCWILDPGERPSFKSIRNYLKSNSPNIVKATSTLVSTEFCDDSSRLEVEVGDRIIVIDGQPDHFWWKGQNLRTFQIGNFARRSVDPMRRKASDDISKPLRNSFIHTGHHGDASGKNWGFHDKIDQVYLNNPMEPPDLLGGRARVVETGPPILPSRKNTSPKKNSDLVEKNVRSKAEKSKNTVLTSILPSNKQFNYSKLTDGRKRSLRPAPGRPPGPFPQLPNGEQVLVDLDGCTPPPINHNTSNSSSINSNLSILDQPIDVAETDNSEPFNYNHTYTNVSGLFSSEQPSDPFDTSIFETTTDGVQKFPSYIPSDSHILQSNEPVSTNTPKLDMNFIAELEKSLGKKEVQANSNNQIVLAPPNVAPKKLNTELLNSAIPRPSSSINNHTNGSNTSSYYSTTELDMSLFVSKYDSDPIYAANLNIAENKVKELCISDITSHKNINTTASNYYRTGVYSNVKTDNLTVASNYSSPYYSPPVDLSRYYSQTPNMYQIVPEQNMSDSSVSQLCSYFNNTVTEEECLDALEATCWNFQESVKYLKINNLLRLGMASREACVTALNNCNWNVEEAASTLCDAV</sequence>
<evidence type="ECO:0000256" key="2">
    <source>
        <dbReference type="ARBA" id="ARBA00004132"/>
    </source>
</evidence>
<evidence type="ECO:0000256" key="5">
    <source>
        <dbReference type="ARBA" id="ARBA00022527"/>
    </source>
</evidence>
<dbReference type="FunFam" id="1.10.510.10:FF:000080">
    <property type="entry name" value="Putative activated CDC42 kinase 1"/>
    <property type="match status" value="1"/>
</dbReference>
<evidence type="ECO:0000256" key="10">
    <source>
        <dbReference type="ARBA" id="ARBA00022840"/>
    </source>
</evidence>
<dbReference type="EMBL" id="CARXXK010000004">
    <property type="protein sequence ID" value="CAI6365194.1"/>
    <property type="molecule type" value="Genomic_DNA"/>
</dbReference>
<evidence type="ECO:0000313" key="21">
    <source>
        <dbReference type="Proteomes" id="UP001160148"/>
    </source>
</evidence>
<dbReference type="GO" id="GO:0004674">
    <property type="term" value="F:protein serine/threonine kinase activity"/>
    <property type="evidence" value="ECO:0007669"/>
    <property type="project" value="UniProtKB-KW"/>
</dbReference>
<feature type="region of interest" description="Disordered" evidence="17">
    <location>
        <begin position="499"/>
        <end position="611"/>
    </location>
</feature>
<dbReference type="GO" id="GO:0046872">
    <property type="term" value="F:metal ion binding"/>
    <property type="evidence" value="ECO:0007669"/>
    <property type="project" value="UniProtKB-KW"/>
</dbReference>
<feature type="compositionally biased region" description="Low complexity" evidence="17">
    <location>
        <begin position="600"/>
        <end position="611"/>
    </location>
</feature>
<dbReference type="Gene3D" id="3.30.200.20">
    <property type="entry name" value="Phosphorylase Kinase, domain 1"/>
    <property type="match status" value="1"/>
</dbReference>
<evidence type="ECO:0000256" key="1">
    <source>
        <dbReference type="ARBA" id="ARBA00001946"/>
    </source>
</evidence>
<dbReference type="PRINTS" id="PR00109">
    <property type="entry name" value="TYRKINASE"/>
</dbReference>
<protein>
    <recommendedName>
        <fullName evidence="22">Non-specific protein-tyrosine kinase</fullName>
    </recommendedName>
</protein>
<dbReference type="Gene3D" id="1.10.510.10">
    <property type="entry name" value="Transferase(Phosphotransferase) domain 1"/>
    <property type="match status" value="1"/>
</dbReference>
<evidence type="ECO:0000256" key="14">
    <source>
        <dbReference type="ARBA" id="ARBA00047899"/>
    </source>
</evidence>
<dbReference type="FunFam" id="3.30.200.20:FF:000107">
    <property type="entry name" value="Putative activated CDC42 kinase 1"/>
    <property type="match status" value="1"/>
</dbReference>
<keyword evidence="13" id="KW-0968">Cytoplasmic vesicle</keyword>
<dbReference type="GO" id="GO:0004713">
    <property type="term" value="F:protein tyrosine kinase activity"/>
    <property type="evidence" value="ECO:0007669"/>
    <property type="project" value="UniProtKB-KW"/>
</dbReference>
<keyword evidence="5" id="KW-0723">Serine/threonine-protein kinase</keyword>
<keyword evidence="21" id="KW-1185">Reference proteome</keyword>
<dbReference type="SUPFAM" id="SSF50044">
    <property type="entry name" value="SH3-domain"/>
    <property type="match status" value="1"/>
</dbReference>
<evidence type="ECO:0000256" key="11">
    <source>
        <dbReference type="ARBA" id="ARBA00022842"/>
    </source>
</evidence>
<feature type="compositionally biased region" description="Polar residues" evidence="17">
    <location>
        <begin position="541"/>
        <end position="558"/>
    </location>
</feature>
<dbReference type="InterPro" id="IPR020635">
    <property type="entry name" value="Tyr_kinase_cat_dom"/>
</dbReference>
<evidence type="ECO:0000256" key="9">
    <source>
        <dbReference type="ARBA" id="ARBA00022777"/>
    </source>
</evidence>
<evidence type="ECO:0000256" key="8">
    <source>
        <dbReference type="ARBA" id="ARBA00022741"/>
    </source>
</evidence>
<dbReference type="GO" id="GO:0002009">
    <property type="term" value="P:morphogenesis of an epithelium"/>
    <property type="evidence" value="ECO:0007669"/>
    <property type="project" value="UniProtKB-ARBA"/>
</dbReference>
<dbReference type="InterPro" id="IPR008266">
    <property type="entry name" value="Tyr_kinase_AS"/>
</dbReference>
<dbReference type="PROSITE" id="PS00107">
    <property type="entry name" value="PROTEIN_KINASE_ATP"/>
    <property type="match status" value="1"/>
</dbReference>
<proteinExistence type="inferred from homology"/>
<evidence type="ECO:0000256" key="4">
    <source>
        <dbReference type="ARBA" id="ARBA00022490"/>
    </source>
</evidence>
<dbReference type="InterPro" id="IPR049587">
    <property type="entry name" value="TNK-like_SAM"/>
</dbReference>
<name>A0AAV0X9M6_9HEMI</name>
<comment type="caution">
    <text evidence="20">The sequence shown here is derived from an EMBL/GenBank/DDBJ whole genome shotgun (WGS) entry which is preliminary data.</text>
</comment>
<dbReference type="Pfam" id="PF09027">
    <property type="entry name" value="GTPase_binding"/>
    <property type="match status" value="1"/>
</dbReference>
<dbReference type="Pfam" id="PF22931">
    <property type="entry name" value="SAM_TNK"/>
    <property type="match status" value="1"/>
</dbReference>
<accession>A0AAV0X9M6</accession>
<dbReference type="PANTHER" id="PTHR24418">
    <property type="entry name" value="TYROSINE-PROTEIN KINASE"/>
    <property type="match status" value="1"/>
</dbReference>
<evidence type="ECO:0000256" key="16">
    <source>
        <dbReference type="PROSITE-ProRule" id="PRU10141"/>
    </source>
</evidence>
<dbReference type="SMART" id="SM00219">
    <property type="entry name" value="TyrKc"/>
    <property type="match status" value="1"/>
</dbReference>
<evidence type="ECO:0000256" key="15">
    <source>
        <dbReference type="ARBA" id="ARBA00060742"/>
    </source>
</evidence>
<keyword evidence="6" id="KW-0808">Transferase</keyword>
<evidence type="ECO:0000256" key="17">
    <source>
        <dbReference type="SAM" id="MobiDB-lite"/>
    </source>
</evidence>
<dbReference type="InterPro" id="IPR036028">
    <property type="entry name" value="SH3-like_dom_sf"/>
</dbReference>
<dbReference type="Gene3D" id="1.10.150.50">
    <property type="entry name" value="Transcription Factor, Ets-1"/>
    <property type="match status" value="1"/>
</dbReference>
<feature type="domain" description="Protein kinase" evidence="18">
    <location>
        <begin position="122"/>
        <end position="388"/>
    </location>
</feature>
<dbReference type="CDD" id="cd14328">
    <property type="entry name" value="UBA_TNK1"/>
    <property type="match status" value="1"/>
</dbReference>
<dbReference type="InterPro" id="IPR055175">
    <property type="entry name" value="ACK/TNK-like_SAM"/>
</dbReference>
<dbReference type="SUPFAM" id="SSF56112">
    <property type="entry name" value="Protein kinase-like (PK-like)"/>
    <property type="match status" value="1"/>
</dbReference>
<dbReference type="CDD" id="cd09539">
    <property type="entry name" value="SAM_TNK-like"/>
    <property type="match status" value="1"/>
</dbReference>
<evidence type="ECO:0000256" key="12">
    <source>
        <dbReference type="ARBA" id="ARBA00023137"/>
    </source>
</evidence>
<dbReference type="CDD" id="cd05040">
    <property type="entry name" value="PTKc_Ack_like"/>
    <property type="match status" value="1"/>
</dbReference>
<evidence type="ECO:0000256" key="3">
    <source>
        <dbReference type="ARBA" id="ARBA00022443"/>
    </source>
</evidence>